<dbReference type="STRING" id="1225127.SAMN05661030_1037"/>
<dbReference type="InterPro" id="IPR052155">
    <property type="entry name" value="Biofilm_reg_signaling"/>
</dbReference>
<dbReference type="EMBL" id="FOMD01000001">
    <property type="protein sequence ID" value="SFC46774.1"/>
    <property type="molecule type" value="Genomic_DNA"/>
</dbReference>
<evidence type="ECO:0000313" key="5">
    <source>
        <dbReference type="Proteomes" id="UP000199022"/>
    </source>
</evidence>
<dbReference type="InterPro" id="IPR035919">
    <property type="entry name" value="EAL_sf"/>
</dbReference>
<keyword evidence="1" id="KW-1133">Transmembrane helix</keyword>
<dbReference type="SUPFAM" id="SSF55073">
    <property type="entry name" value="Nucleotide cyclase"/>
    <property type="match status" value="1"/>
</dbReference>
<feature type="domain" description="GGDEF" evidence="3">
    <location>
        <begin position="438"/>
        <end position="571"/>
    </location>
</feature>
<keyword evidence="5" id="KW-1185">Reference proteome</keyword>
<dbReference type="PROSITE" id="PS50887">
    <property type="entry name" value="GGDEF"/>
    <property type="match status" value="1"/>
</dbReference>
<dbReference type="SMART" id="SM00052">
    <property type="entry name" value="EAL"/>
    <property type="match status" value="1"/>
</dbReference>
<feature type="transmembrane region" description="Helical" evidence="1">
    <location>
        <begin position="185"/>
        <end position="206"/>
    </location>
</feature>
<dbReference type="CDD" id="cd01949">
    <property type="entry name" value="GGDEF"/>
    <property type="match status" value="1"/>
</dbReference>
<dbReference type="PANTHER" id="PTHR44757">
    <property type="entry name" value="DIGUANYLATE CYCLASE DGCP"/>
    <property type="match status" value="1"/>
</dbReference>
<accession>A0A1I1JDZ8</accession>
<dbReference type="InterPro" id="IPR001633">
    <property type="entry name" value="EAL_dom"/>
</dbReference>
<dbReference type="Gene3D" id="3.30.70.270">
    <property type="match status" value="1"/>
</dbReference>
<gene>
    <name evidence="4" type="ORF">SAMN05661030_1037</name>
</gene>
<dbReference type="CDD" id="cd01948">
    <property type="entry name" value="EAL"/>
    <property type="match status" value="1"/>
</dbReference>
<dbReference type="Gene3D" id="3.20.20.450">
    <property type="entry name" value="EAL domain"/>
    <property type="match status" value="1"/>
</dbReference>
<dbReference type="Gene3D" id="3.30.450.40">
    <property type="match status" value="1"/>
</dbReference>
<feature type="domain" description="EAL" evidence="2">
    <location>
        <begin position="577"/>
        <end position="830"/>
    </location>
</feature>
<feature type="transmembrane region" description="Helical" evidence="1">
    <location>
        <begin position="20"/>
        <end position="38"/>
    </location>
</feature>
<evidence type="ECO:0000313" key="4">
    <source>
        <dbReference type="EMBL" id="SFC46774.1"/>
    </source>
</evidence>
<dbReference type="InterPro" id="IPR029787">
    <property type="entry name" value="Nucleotide_cyclase"/>
</dbReference>
<protein>
    <submittedName>
        <fullName evidence="4">Diguanylate cyclase (GGDEF) domain-containing protein</fullName>
    </submittedName>
</protein>
<evidence type="ECO:0000256" key="1">
    <source>
        <dbReference type="SAM" id="Phobius"/>
    </source>
</evidence>
<dbReference type="Pfam" id="PF00563">
    <property type="entry name" value="EAL"/>
    <property type="match status" value="1"/>
</dbReference>
<feature type="transmembrane region" description="Helical" evidence="1">
    <location>
        <begin position="83"/>
        <end position="105"/>
    </location>
</feature>
<organism evidence="4 5">
    <name type="scientific">Klenkia taihuensis</name>
    <dbReference type="NCBI Taxonomy" id="1225127"/>
    <lineage>
        <taxon>Bacteria</taxon>
        <taxon>Bacillati</taxon>
        <taxon>Actinomycetota</taxon>
        <taxon>Actinomycetes</taxon>
        <taxon>Geodermatophilales</taxon>
        <taxon>Geodermatophilaceae</taxon>
        <taxon>Klenkia</taxon>
    </lineage>
</organism>
<dbReference type="InterPro" id="IPR029016">
    <property type="entry name" value="GAF-like_dom_sf"/>
</dbReference>
<evidence type="ECO:0000259" key="3">
    <source>
        <dbReference type="PROSITE" id="PS50887"/>
    </source>
</evidence>
<dbReference type="PROSITE" id="PS50883">
    <property type="entry name" value="EAL"/>
    <property type="match status" value="1"/>
</dbReference>
<evidence type="ECO:0000259" key="2">
    <source>
        <dbReference type="PROSITE" id="PS50883"/>
    </source>
</evidence>
<dbReference type="InterPro" id="IPR000160">
    <property type="entry name" value="GGDEF_dom"/>
</dbReference>
<keyword evidence="1" id="KW-0812">Transmembrane</keyword>
<keyword evidence="1" id="KW-0472">Membrane</keyword>
<feature type="transmembrane region" description="Helical" evidence="1">
    <location>
        <begin position="45"/>
        <end position="63"/>
    </location>
</feature>
<reference evidence="5" key="1">
    <citation type="submission" date="2016-10" db="EMBL/GenBank/DDBJ databases">
        <authorList>
            <person name="Varghese N."/>
            <person name="Submissions S."/>
        </authorList>
    </citation>
    <scope>NUCLEOTIDE SEQUENCE [LARGE SCALE GENOMIC DNA]</scope>
    <source>
        <strain evidence="5">DSM 45962</strain>
    </source>
</reference>
<feature type="transmembrane region" description="Helical" evidence="1">
    <location>
        <begin position="147"/>
        <end position="173"/>
    </location>
</feature>
<feature type="transmembrane region" description="Helical" evidence="1">
    <location>
        <begin position="212"/>
        <end position="229"/>
    </location>
</feature>
<dbReference type="Pfam" id="PF00990">
    <property type="entry name" value="GGDEF"/>
    <property type="match status" value="1"/>
</dbReference>
<proteinExistence type="predicted"/>
<dbReference type="SUPFAM" id="SSF141868">
    <property type="entry name" value="EAL domain-like"/>
    <property type="match status" value="1"/>
</dbReference>
<dbReference type="SUPFAM" id="SSF55781">
    <property type="entry name" value="GAF domain-like"/>
    <property type="match status" value="1"/>
</dbReference>
<name>A0A1I1JDZ8_9ACTN</name>
<dbReference type="Proteomes" id="UP000199022">
    <property type="component" value="Unassembled WGS sequence"/>
</dbReference>
<dbReference type="PANTHER" id="PTHR44757:SF2">
    <property type="entry name" value="BIOFILM ARCHITECTURE MAINTENANCE PROTEIN MBAA"/>
    <property type="match status" value="1"/>
</dbReference>
<dbReference type="AlphaFoldDB" id="A0A1I1JDZ8"/>
<feature type="transmembrane region" description="Helical" evidence="1">
    <location>
        <begin position="117"/>
        <end position="141"/>
    </location>
</feature>
<sequence>MVDAPSTAGAPRRALHRSPWAPTLLAVVLAVAFGVPVLHPAIGPVSWWVVGLVFVGGVVAESVPLHVEFGRETYAFSLMDLVLVIGLLEVGPFWTFVARTLALLVTLVHQRYQLPKLVFNIANGALEVALAGLVLGAFGSLDIAEPLTWLALLTALIASTLGGTLLVSTAITLTAGPPGWEFWRGMLATGIVMPVLGVGIAIVVLILVGSSAWTLVVVLPLVIAVLLLFRTTARVGRERRTVQQVYDFARRVEEVSPDEAGVRQIASAVRELLNAERVALWLPPFLEDGPRLVVVGNAEVPDWYAGPSDPEDPIRRRAVDPVGGGPVLVASATATDEESAALARRGADEVLGAPVVTAAGEHGYLEVCDRRSDLVSFEAGDRAALDAMLTHVNAAIRQQQLLTRIRYDADHDALTGLPNRQRLAVEIDTLLSAEPGDVRAGLVFASLDNYTEVTDTLGHAASDELLLVTAGLLREHAPPRALVARMEGGQFAVLLPGLSLPATERAARRLRDAAATRARVAGLDLDVLLTFGVAAAPVHGDTSGTLMQRADVALLAGHSSGGVASYHPVLDQQSLRRLQLGTELESAMAEKQITVVFQPIVDTRTSDIVSVETLVRWAHPRYGNVPPDDFIGLAEQIGRIGAVTDYVLDLALERCRKWLDQDIALSVAVNLSAKCLAEPDLVDRVRAALRRHGVPGSLLTLELTEGIVVDDSVRNSTVLADLHALGLRLSMDDFGTGYSSLSQLRQLPIDELKIDKSFVLGMSTSQSESFIARSIVELAHNLGLRVVAEGVEDEVTRDLLAEMGCDKLQGFLVSRPLPDDRLENWLLARTGVRSAAPGAPHRRLFVRS</sequence>
<dbReference type="NCBIfam" id="TIGR00254">
    <property type="entry name" value="GGDEF"/>
    <property type="match status" value="1"/>
</dbReference>
<dbReference type="SMART" id="SM00267">
    <property type="entry name" value="GGDEF"/>
    <property type="match status" value="1"/>
</dbReference>
<dbReference type="InterPro" id="IPR043128">
    <property type="entry name" value="Rev_trsase/Diguanyl_cyclase"/>
</dbReference>